<feature type="non-terminal residue" evidence="1">
    <location>
        <position position="1"/>
    </location>
</feature>
<name>A0A381V807_9ZZZZ</name>
<accession>A0A381V807</accession>
<dbReference type="AlphaFoldDB" id="A0A381V807"/>
<proteinExistence type="predicted"/>
<evidence type="ECO:0000313" key="1">
    <source>
        <dbReference type="EMBL" id="SVA35433.1"/>
    </source>
</evidence>
<gene>
    <name evidence="1" type="ORF">METZ01_LOCUS88287</name>
</gene>
<reference evidence="1" key="1">
    <citation type="submission" date="2018-05" db="EMBL/GenBank/DDBJ databases">
        <authorList>
            <person name="Lanie J.A."/>
            <person name="Ng W.-L."/>
            <person name="Kazmierczak K.M."/>
            <person name="Andrzejewski T.M."/>
            <person name="Davidsen T.M."/>
            <person name="Wayne K.J."/>
            <person name="Tettelin H."/>
            <person name="Glass J.I."/>
            <person name="Rusch D."/>
            <person name="Podicherti R."/>
            <person name="Tsui H.-C.T."/>
            <person name="Winkler M.E."/>
        </authorList>
    </citation>
    <scope>NUCLEOTIDE SEQUENCE</scope>
</reference>
<protein>
    <submittedName>
        <fullName evidence="1">Uncharacterized protein</fullName>
    </submittedName>
</protein>
<sequence>VSRLKYWIILIVISGLNNLFAQNEESSFKAKFQVETLINAPIKLIPFPQKVVWGISFISIKNIQISDQENLSQATLEEWIKK</sequence>
<organism evidence="1">
    <name type="scientific">marine metagenome</name>
    <dbReference type="NCBI Taxonomy" id="408172"/>
    <lineage>
        <taxon>unclassified sequences</taxon>
        <taxon>metagenomes</taxon>
        <taxon>ecological metagenomes</taxon>
    </lineage>
</organism>
<dbReference type="EMBL" id="UINC01007865">
    <property type="protein sequence ID" value="SVA35433.1"/>
    <property type="molecule type" value="Genomic_DNA"/>
</dbReference>